<dbReference type="GO" id="GO:0003677">
    <property type="term" value="F:DNA binding"/>
    <property type="evidence" value="ECO:0007669"/>
    <property type="project" value="UniProtKB-KW"/>
</dbReference>
<dbReference type="InterPro" id="IPR011006">
    <property type="entry name" value="CheY-like_superfamily"/>
</dbReference>
<name>A0A840RGY8_9NEIS</name>
<reference evidence="8 9" key="1">
    <citation type="submission" date="2020-08" db="EMBL/GenBank/DDBJ databases">
        <title>Genomic Encyclopedia of Type Strains, Phase IV (KMG-IV): sequencing the most valuable type-strain genomes for metagenomic binning, comparative biology and taxonomic classification.</title>
        <authorList>
            <person name="Goeker M."/>
        </authorList>
    </citation>
    <scope>NUCLEOTIDE SEQUENCE [LARGE SCALE GENOMIC DNA]</scope>
    <source>
        <strain evidence="8 9">DSM 18233</strain>
    </source>
</reference>
<evidence type="ECO:0000313" key="8">
    <source>
        <dbReference type="EMBL" id="MBB5191844.1"/>
    </source>
</evidence>
<dbReference type="Pfam" id="PF00196">
    <property type="entry name" value="GerE"/>
    <property type="match status" value="1"/>
</dbReference>
<accession>A0A840RGY8</accession>
<dbReference type="PANTHER" id="PTHR43214">
    <property type="entry name" value="TWO-COMPONENT RESPONSE REGULATOR"/>
    <property type="match status" value="1"/>
</dbReference>
<keyword evidence="3" id="KW-0238">DNA-binding</keyword>
<dbReference type="InterPro" id="IPR000792">
    <property type="entry name" value="Tscrpt_reg_LuxR_C"/>
</dbReference>
<dbReference type="GO" id="GO:0000160">
    <property type="term" value="P:phosphorelay signal transduction system"/>
    <property type="evidence" value="ECO:0007669"/>
    <property type="project" value="InterPro"/>
</dbReference>
<dbReference type="SMART" id="SM00421">
    <property type="entry name" value="HTH_LUXR"/>
    <property type="match status" value="1"/>
</dbReference>
<dbReference type="InterPro" id="IPR016032">
    <property type="entry name" value="Sig_transdc_resp-reg_C-effctor"/>
</dbReference>
<evidence type="ECO:0000256" key="3">
    <source>
        <dbReference type="ARBA" id="ARBA00023125"/>
    </source>
</evidence>
<protein>
    <submittedName>
        <fullName evidence="8">Two-component system response regulator EvgA</fullName>
    </submittedName>
</protein>
<dbReference type="PROSITE" id="PS50110">
    <property type="entry name" value="RESPONSE_REGULATORY"/>
    <property type="match status" value="1"/>
</dbReference>
<sequence length="208" mass="23014">MNRVLIVDDHPVIRMAVRMLLEQAGFEIVAEADNGIDGLHQTRELQPDIVILDIGIPKLDGLDLIGRIKESGSTSQVLVLTSQDPEYLSVRCMQAGAAGFVSKNQDLKDILNAINAIKSGYMYFPNQLLRTVRANADMDDEPGRISRLTNRELMVLKQLASGMSNKQIGDNMALSNKTISTYKARLHLKLKTSSLVELIELAKRNALV</sequence>
<organism evidence="8 9">
    <name type="scientific">Silvimonas terrae</name>
    <dbReference type="NCBI Taxonomy" id="300266"/>
    <lineage>
        <taxon>Bacteria</taxon>
        <taxon>Pseudomonadati</taxon>
        <taxon>Pseudomonadota</taxon>
        <taxon>Betaproteobacteria</taxon>
        <taxon>Neisseriales</taxon>
        <taxon>Chitinibacteraceae</taxon>
        <taxon>Silvimonas</taxon>
    </lineage>
</organism>
<dbReference type="PANTHER" id="PTHR43214:SF41">
    <property type="entry name" value="NITRATE_NITRITE RESPONSE REGULATOR PROTEIN NARP"/>
    <property type="match status" value="1"/>
</dbReference>
<gene>
    <name evidence="8" type="ORF">HNQ50_002574</name>
</gene>
<dbReference type="Gene3D" id="3.40.50.2300">
    <property type="match status" value="1"/>
</dbReference>
<evidence type="ECO:0000256" key="4">
    <source>
        <dbReference type="ARBA" id="ARBA00023163"/>
    </source>
</evidence>
<keyword evidence="2" id="KW-0805">Transcription regulation</keyword>
<dbReference type="Pfam" id="PF00072">
    <property type="entry name" value="Response_reg"/>
    <property type="match status" value="1"/>
</dbReference>
<dbReference type="InterPro" id="IPR058245">
    <property type="entry name" value="NreC/VraR/RcsB-like_REC"/>
</dbReference>
<feature type="modified residue" description="4-aspartylphosphate" evidence="5">
    <location>
        <position position="53"/>
    </location>
</feature>
<dbReference type="PROSITE" id="PS00622">
    <property type="entry name" value="HTH_LUXR_1"/>
    <property type="match status" value="1"/>
</dbReference>
<dbReference type="GO" id="GO:0006355">
    <property type="term" value="P:regulation of DNA-templated transcription"/>
    <property type="evidence" value="ECO:0007669"/>
    <property type="project" value="InterPro"/>
</dbReference>
<dbReference type="RefSeq" id="WP_184101222.1">
    <property type="nucleotide sequence ID" value="NZ_JACHHN010000004.1"/>
</dbReference>
<dbReference type="InterPro" id="IPR001789">
    <property type="entry name" value="Sig_transdc_resp-reg_receiver"/>
</dbReference>
<evidence type="ECO:0000256" key="5">
    <source>
        <dbReference type="PROSITE-ProRule" id="PRU00169"/>
    </source>
</evidence>
<dbReference type="AlphaFoldDB" id="A0A840RGY8"/>
<dbReference type="Proteomes" id="UP000543030">
    <property type="component" value="Unassembled WGS sequence"/>
</dbReference>
<dbReference type="PRINTS" id="PR00038">
    <property type="entry name" value="HTHLUXR"/>
</dbReference>
<evidence type="ECO:0000259" key="7">
    <source>
        <dbReference type="PROSITE" id="PS50110"/>
    </source>
</evidence>
<dbReference type="SUPFAM" id="SSF46894">
    <property type="entry name" value="C-terminal effector domain of the bipartite response regulators"/>
    <property type="match status" value="1"/>
</dbReference>
<evidence type="ECO:0000259" key="6">
    <source>
        <dbReference type="PROSITE" id="PS50043"/>
    </source>
</evidence>
<dbReference type="InterPro" id="IPR039420">
    <property type="entry name" value="WalR-like"/>
</dbReference>
<dbReference type="CDD" id="cd17535">
    <property type="entry name" value="REC_NarL-like"/>
    <property type="match status" value="1"/>
</dbReference>
<dbReference type="PROSITE" id="PS50043">
    <property type="entry name" value="HTH_LUXR_2"/>
    <property type="match status" value="1"/>
</dbReference>
<keyword evidence="4" id="KW-0804">Transcription</keyword>
<evidence type="ECO:0000256" key="1">
    <source>
        <dbReference type="ARBA" id="ARBA00022553"/>
    </source>
</evidence>
<dbReference type="EMBL" id="JACHHN010000004">
    <property type="protein sequence ID" value="MBB5191844.1"/>
    <property type="molecule type" value="Genomic_DNA"/>
</dbReference>
<evidence type="ECO:0000313" key="9">
    <source>
        <dbReference type="Proteomes" id="UP000543030"/>
    </source>
</evidence>
<comment type="caution">
    <text evidence="8">The sequence shown here is derived from an EMBL/GenBank/DDBJ whole genome shotgun (WGS) entry which is preliminary data.</text>
</comment>
<feature type="domain" description="HTH luxR-type" evidence="6">
    <location>
        <begin position="141"/>
        <end position="206"/>
    </location>
</feature>
<keyword evidence="1 5" id="KW-0597">Phosphoprotein</keyword>
<feature type="domain" description="Response regulatory" evidence="7">
    <location>
        <begin position="3"/>
        <end position="118"/>
    </location>
</feature>
<proteinExistence type="predicted"/>
<evidence type="ECO:0000256" key="2">
    <source>
        <dbReference type="ARBA" id="ARBA00023015"/>
    </source>
</evidence>
<dbReference type="SUPFAM" id="SSF52172">
    <property type="entry name" value="CheY-like"/>
    <property type="match status" value="1"/>
</dbReference>
<dbReference type="SMART" id="SM00448">
    <property type="entry name" value="REC"/>
    <property type="match status" value="1"/>
</dbReference>
<dbReference type="CDD" id="cd06170">
    <property type="entry name" value="LuxR_C_like"/>
    <property type="match status" value="1"/>
</dbReference>
<keyword evidence="9" id="KW-1185">Reference proteome</keyword>